<evidence type="ECO:0000313" key="2">
    <source>
        <dbReference type="EMBL" id="QJA79685.1"/>
    </source>
</evidence>
<dbReference type="SUPFAM" id="SSF57938">
    <property type="entry name" value="DnaJ/Hsp40 cysteine-rich domain"/>
    <property type="match status" value="1"/>
</dbReference>
<accession>A0A6M3KDQ7</accession>
<name>A0A6M3KDQ7_9ZZZZ</name>
<sequence>MAYNTKYQSPDTVVELIDVVLGHAAQLNMAIVLGTGLTQAAYYTLKDGRKKLGDGSILKEVELRLAMLPPDAPNTKGSVKETLRDIKLLLTPLYSLLSVKPPVSPCPECGGTGKITKQCDSCRGTGCKEIPQSKGSSSRRERR</sequence>
<proteinExistence type="predicted"/>
<dbReference type="AlphaFoldDB" id="A0A6M3KDQ7"/>
<gene>
    <name evidence="2" type="ORF">MM415A00845_0034</name>
    <name evidence="1" type="ORF">MM415B01226_0036</name>
</gene>
<dbReference type="EMBL" id="MT142390">
    <property type="protein sequence ID" value="QJA79685.1"/>
    <property type="molecule type" value="Genomic_DNA"/>
</dbReference>
<dbReference type="EMBL" id="MT141386">
    <property type="protein sequence ID" value="QJA59852.1"/>
    <property type="molecule type" value="Genomic_DNA"/>
</dbReference>
<evidence type="ECO:0000313" key="1">
    <source>
        <dbReference type="EMBL" id="QJA59852.1"/>
    </source>
</evidence>
<dbReference type="InterPro" id="IPR036410">
    <property type="entry name" value="HSP_DnaJ_Cys-rich_dom_sf"/>
</dbReference>
<protein>
    <submittedName>
        <fullName evidence="2">Putative chaperone</fullName>
    </submittedName>
</protein>
<reference evidence="2" key="1">
    <citation type="submission" date="2020-03" db="EMBL/GenBank/DDBJ databases">
        <title>The deep terrestrial virosphere.</title>
        <authorList>
            <person name="Holmfeldt K."/>
            <person name="Nilsson E."/>
            <person name="Simone D."/>
            <person name="Lopez-Fernandez M."/>
            <person name="Wu X."/>
            <person name="de Brujin I."/>
            <person name="Lundin D."/>
            <person name="Andersson A."/>
            <person name="Bertilsson S."/>
            <person name="Dopson M."/>
        </authorList>
    </citation>
    <scope>NUCLEOTIDE SEQUENCE</scope>
    <source>
        <strain evidence="2">MM415A00845</strain>
        <strain evidence="1">MM415B01226</strain>
    </source>
</reference>
<organism evidence="2">
    <name type="scientific">viral metagenome</name>
    <dbReference type="NCBI Taxonomy" id="1070528"/>
    <lineage>
        <taxon>unclassified sequences</taxon>
        <taxon>metagenomes</taxon>
        <taxon>organismal metagenomes</taxon>
    </lineage>
</organism>